<feature type="compositionally biased region" description="Basic and acidic residues" evidence="1">
    <location>
        <begin position="332"/>
        <end position="341"/>
    </location>
</feature>
<accession>A0A9D4UBZ7</accession>
<organism evidence="2 3">
    <name type="scientific">Adiantum capillus-veneris</name>
    <name type="common">Maidenhair fern</name>
    <dbReference type="NCBI Taxonomy" id="13818"/>
    <lineage>
        <taxon>Eukaryota</taxon>
        <taxon>Viridiplantae</taxon>
        <taxon>Streptophyta</taxon>
        <taxon>Embryophyta</taxon>
        <taxon>Tracheophyta</taxon>
        <taxon>Polypodiopsida</taxon>
        <taxon>Polypodiidae</taxon>
        <taxon>Polypodiales</taxon>
        <taxon>Pteridineae</taxon>
        <taxon>Pteridaceae</taxon>
        <taxon>Vittarioideae</taxon>
        <taxon>Adiantum</taxon>
    </lineage>
</organism>
<evidence type="ECO:0000313" key="3">
    <source>
        <dbReference type="Proteomes" id="UP000886520"/>
    </source>
</evidence>
<feature type="region of interest" description="Disordered" evidence="1">
    <location>
        <begin position="271"/>
        <end position="341"/>
    </location>
</feature>
<reference evidence="2" key="1">
    <citation type="submission" date="2021-01" db="EMBL/GenBank/DDBJ databases">
        <title>Adiantum capillus-veneris genome.</title>
        <authorList>
            <person name="Fang Y."/>
            <person name="Liao Q."/>
        </authorList>
    </citation>
    <scope>NUCLEOTIDE SEQUENCE</scope>
    <source>
        <strain evidence="2">H3</strain>
        <tissue evidence="2">Leaf</tissue>
    </source>
</reference>
<name>A0A9D4UBZ7_ADICA</name>
<keyword evidence="3" id="KW-1185">Reference proteome</keyword>
<dbReference type="AlphaFoldDB" id="A0A9D4UBZ7"/>
<feature type="compositionally biased region" description="Polar residues" evidence="1">
    <location>
        <begin position="128"/>
        <end position="162"/>
    </location>
</feature>
<feature type="region of interest" description="Disordered" evidence="1">
    <location>
        <begin position="128"/>
        <end position="181"/>
    </location>
</feature>
<comment type="caution">
    <text evidence="2">The sequence shown here is derived from an EMBL/GenBank/DDBJ whole genome shotgun (WGS) entry which is preliminary data.</text>
</comment>
<sequence length="341" mass="36818">MENDIVVSAPIAMTNQEKRVAEEETKICNKQMGTSRLVMECSSFATPPPRPQEGQSETVILKNEVQVPGPQGFAILKQIRDQQWQAHRELMVRPVARDSIPDHQAMRPQGLLVNDQRDFQPPLQRTVVNANAHSPNNPYLSTSTSRLSNSAPTNPRSKQSKQAIKKRPFKHAGNSSNPCEQIGAESLSTRASSNLASSASPIFSLKSNRRGIRSAKGKPNTARDVQAPGSIICSGGAIPIIDLTGESSDSSSLESSSAKAQTRLNVSARMLIPPLRRSLSPEKKSEAVASQTRSPSRGKALKVDVPLHPTLAGQAASSLNPERAGQTSSPRKSRDSIQQDS</sequence>
<evidence type="ECO:0000313" key="2">
    <source>
        <dbReference type="EMBL" id="KAI5064261.1"/>
    </source>
</evidence>
<dbReference type="Proteomes" id="UP000886520">
    <property type="component" value="Chromosome 20"/>
</dbReference>
<proteinExistence type="predicted"/>
<dbReference type="EMBL" id="JABFUD020000020">
    <property type="protein sequence ID" value="KAI5064261.1"/>
    <property type="molecule type" value="Genomic_DNA"/>
</dbReference>
<protein>
    <submittedName>
        <fullName evidence="2">Uncharacterized protein</fullName>
    </submittedName>
</protein>
<gene>
    <name evidence="2" type="ORF">GOP47_0020931</name>
</gene>
<feature type="compositionally biased region" description="Polar residues" evidence="1">
    <location>
        <begin position="315"/>
        <end position="331"/>
    </location>
</feature>
<evidence type="ECO:0000256" key="1">
    <source>
        <dbReference type="SAM" id="MobiDB-lite"/>
    </source>
</evidence>
<feature type="region of interest" description="Disordered" evidence="1">
    <location>
        <begin position="209"/>
        <end position="228"/>
    </location>
</feature>